<evidence type="ECO:0000313" key="3">
    <source>
        <dbReference type="Proteomes" id="UP001498476"/>
    </source>
</evidence>
<dbReference type="EMBL" id="JAZAVJ010000247">
    <property type="protein sequence ID" value="KAK7403405.1"/>
    <property type="molecule type" value="Genomic_DNA"/>
</dbReference>
<gene>
    <name evidence="2" type="ORF">QQX98_010818</name>
</gene>
<evidence type="ECO:0000313" key="2">
    <source>
        <dbReference type="EMBL" id="KAK7403405.1"/>
    </source>
</evidence>
<organism evidence="2 3">
    <name type="scientific">Neonectria punicea</name>
    <dbReference type="NCBI Taxonomy" id="979145"/>
    <lineage>
        <taxon>Eukaryota</taxon>
        <taxon>Fungi</taxon>
        <taxon>Dikarya</taxon>
        <taxon>Ascomycota</taxon>
        <taxon>Pezizomycotina</taxon>
        <taxon>Sordariomycetes</taxon>
        <taxon>Hypocreomycetidae</taxon>
        <taxon>Hypocreales</taxon>
        <taxon>Nectriaceae</taxon>
        <taxon>Neonectria</taxon>
    </lineage>
</organism>
<protein>
    <submittedName>
        <fullName evidence="2">Uncharacterized protein</fullName>
    </submittedName>
</protein>
<sequence>MSVLHTKLAPLAGKTCLITGGAGGLGKAIAIAFLKAGSNVVICDINEERVKETSAELEGLGPLLARTVDITSLSAVQQLFDDITSKFAKLDILINNAAIMDRFEPVGDVDLELWDRVLAVNLTAPLLLSKLAVQGMLQQESCNGSIINIASGSAKAGWLAGKHHKPPHIIKHGLIGLTKSTAAFYGTKGIRCNALMLGIIGGTNLNDAFKTGVHPEGRQKLGEILSGVPPLPCNVKDVAELCVSLASGPGWNVVNGGVIAVDHGWTSIVG</sequence>
<evidence type="ECO:0000256" key="1">
    <source>
        <dbReference type="ARBA" id="ARBA00006484"/>
    </source>
</evidence>
<name>A0ABR1GNA5_9HYPO</name>
<keyword evidence="3" id="KW-1185">Reference proteome</keyword>
<proteinExistence type="inferred from homology"/>
<dbReference type="Gene3D" id="3.40.50.720">
    <property type="entry name" value="NAD(P)-binding Rossmann-like Domain"/>
    <property type="match status" value="1"/>
</dbReference>
<dbReference type="SUPFAM" id="SSF51735">
    <property type="entry name" value="NAD(P)-binding Rossmann-fold domains"/>
    <property type="match status" value="1"/>
</dbReference>
<reference evidence="2 3" key="1">
    <citation type="journal article" date="2025" name="Microbiol. Resour. Announc.">
        <title>Draft genome sequences for Neonectria magnoliae and Neonectria punicea, canker pathogens of Liriodendron tulipifera and Acer saccharum in West Virginia.</title>
        <authorList>
            <person name="Petronek H.M."/>
            <person name="Kasson M.T."/>
            <person name="Metheny A.M."/>
            <person name="Stauder C.M."/>
            <person name="Lovett B."/>
            <person name="Lynch S.C."/>
            <person name="Garnas J.R."/>
            <person name="Kasson L.R."/>
            <person name="Stajich J.E."/>
        </authorList>
    </citation>
    <scope>NUCLEOTIDE SEQUENCE [LARGE SCALE GENOMIC DNA]</scope>
    <source>
        <strain evidence="2 3">NRRL 64653</strain>
    </source>
</reference>
<dbReference type="PANTHER" id="PTHR42760">
    <property type="entry name" value="SHORT-CHAIN DEHYDROGENASES/REDUCTASES FAMILY MEMBER"/>
    <property type="match status" value="1"/>
</dbReference>
<dbReference type="CDD" id="cd05233">
    <property type="entry name" value="SDR_c"/>
    <property type="match status" value="1"/>
</dbReference>
<dbReference type="PANTHER" id="PTHR42760:SF127">
    <property type="entry name" value="3-KETOACYL-ACYL CARRIER PROTEIN REDUCTASE-RELATED"/>
    <property type="match status" value="1"/>
</dbReference>
<dbReference type="InterPro" id="IPR002347">
    <property type="entry name" value="SDR_fam"/>
</dbReference>
<dbReference type="PRINTS" id="PR00081">
    <property type="entry name" value="GDHRDH"/>
</dbReference>
<accession>A0ABR1GNA5</accession>
<comment type="similarity">
    <text evidence="1">Belongs to the short-chain dehydrogenases/reductases (SDR) family.</text>
</comment>
<dbReference type="InterPro" id="IPR036291">
    <property type="entry name" value="NAD(P)-bd_dom_sf"/>
</dbReference>
<dbReference type="Proteomes" id="UP001498476">
    <property type="component" value="Unassembled WGS sequence"/>
</dbReference>
<dbReference type="Pfam" id="PF13561">
    <property type="entry name" value="adh_short_C2"/>
    <property type="match status" value="1"/>
</dbReference>
<comment type="caution">
    <text evidence="2">The sequence shown here is derived from an EMBL/GenBank/DDBJ whole genome shotgun (WGS) entry which is preliminary data.</text>
</comment>